<dbReference type="Proteomes" id="UP001287286">
    <property type="component" value="Unassembled WGS sequence"/>
</dbReference>
<feature type="compositionally biased region" description="Basic and acidic residues" evidence="1">
    <location>
        <begin position="10"/>
        <end position="27"/>
    </location>
</feature>
<gene>
    <name evidence="2" type="ORF">Purlil1_2595</name>
</gene>
<feature type="compositionally biased region" description="Low complexity" evidence="1">
    <location>
        <begin position="371"/>
        <end position="381"/>
    </location>
</feature>
<feature type="region of interest" description="Disordered" evidence="1">
    <location>
        <begin position="346"/>
        <end position="381"/>
    </location>
</feature>
<sequence>MCGPPPGFTERFRAGVRSRADDAKRQTMDGQGGLDERPRPIVAAPGVCSGAFGIVTSHGGGCGCERGWKDSGNSGGWPTGGMGAAPRRAVSSQQFSALKTAQTPRNGPPRLRPVPIARSGHPPRGHLWWRPGPPLHPPAARADNLPLESAGVAIPAPNRLAWPAFQGESVSTATYTTHDHRDEAGMRAAAFPWSGALAPLRPRDLALEDAPLSSARAQLNSSDPWSAEAQAIASHCAEPRSPSHYDTPCRDGTNQHTTYKSPIMPIRNPFARKPGALAHDENLRPEQVNGQQTTPGFERVDTVGSKASSVLSIRSAKSHDTGEYKMSVVNDSGVYLPVSGQYIVSSVRRSTDREQPSPTEEKGQWPRKYLSSRASSDTRSSFGDIEHFSISRESFDSYRRSFDISARSPITGHDMPTRQSLDSARFPRLPRSAIDRRMMERQPPTAEEGFEDVGLDDHKQPPRKRGFFSKFGDSQDKDGHLAEPSPVSRFLMPVRKRGHSGQGSELGAMDRPQTADGR</sequence>
<evidence type="ECO:0000313" key="3">
    <source>
        <dbReference type="Proteomes" id="UP001287286"/>
    </source>
</evidence>
<reference evidence="2 3" key="1">
    <citation type="journal article" date="2024" name="Microbiol. Resour. Announc.">
        <title>Genome annotations for the ascomycete fungi Trichoderma harzianum, Trichoderma aggressivum, and Purpureocillium lilacinum.</title>
        <authorList>
            <person name="Beijen E.P.W."/>
            <person name="Ohm R.A."/>
        </authorList>
    </citation>
    <scope>NUCLEOTIDE SEQUENCE [LARGE SCALE GENOMIC DNA]</scope>
    <source>
        <strain evidence="2 3">CBS 150709</strain>
    </source>
</reference>
<comment type="caution">
    <text evidence="2">The sequence shown here is derived from an EMBL/GenBank/DDBJ whole genome shotgun (WGS) entry which is preliminary data.</text>
</comment>
<feature type="compositionally biased region" description="Basic and acidic residues" evidence="1">
    <location>
        <begin position="349"/>
        <end position="364"/>
    </location>
</feature>
<name>A0ABR0CCK4_PURLI</name>
<evidence type="ECO:0000313" key="2">
    <source>
        <dbReference type="EMBL" id="KAK4093438.1"/>
    </source>
</evidence>
<proteinExistence type="predicted"/>
<keyword evidence="3" id="KW-1185">Reference proteome</keyword>
<feature type="compositionally biased region" description="Basic and acidic residues" evidence="1">
    <location>
        <begin position="238"/>
        <end position="249"/>
    </location>
</feature>
<feature type="region of interest" description="Disordered" evidence="1">
    <location>
        <begin position="238"/>
        <end position="266"/>
    </location>
</feature>
<protein>
    <submittedName>
        <fullName evidence="2">Uncharacterized protein</fullName>
    </submittedName>
</protein>
<evidence type="ECO:0000256" key="1">
    <source>
        <dbReference type="SAM" id="MobiDB-lite"/>
    </source>
</evidence>
<feature type="region of interest" description="Disordered" evidence="1">
    <location>
        <begin position="407"/>
        <end position="518"/>
    </location>
</feature>
<organism evidence="2 3">
    <name type="scientific">Purpureocillium lilacinum</name>
    <name type="common">Paecilomyces lilacinus</name>
    <dbReference type="NCBI Taxonomy" id="33203"/>
    <lineage>
        <taxon>Eukaryota</taxon>
        <taxon>Fungi</taxon>
        <taxon>Dikarya</taxon>
        <taxon>Ascomycota</taxon>
        <taxon>Pezizomycotina</taxon>
        <taxon>Sordariomycetes</taxon>
        <taxon>Hypocreomycetidae</taxon>
        <taxon>Hypocreales</taxon>
        <taxon>Ophiocordycipitaceae</taxon>
        <taxon>Purpureocillium</taxon>
    </lineage>
</organism>
<accession>A0ABR0CCK4</accession>
<dbReference type="EMBL" id="JAWRVI010000006">
    <property type="protein sequence ID" value="KAK4093438.1"/>
    <property type="molecule type" value="Genomic_DNA"/>
</dbReference>
<feature type="region of interest" description="Disordered" evidence="1">
    <location>
        <begin position="1"/>
        <end position="40"/>
    </location>
</feature>